<dbReference type="EMBL" id="NJEU01000077">
    <property type="protein sequence ID" value="PHH82104.1"/>
    <property type="molecule type" value="Genomic_DNA"/>
</dbReference>
<dbReference type="GO" id="GO:0000289">
    <property type="term" value="P:nuclear-transcribed mRNA poly(A) tail shortening"/>
    <property type="evidence" value="ECO:0007669"/>
    <property type="project" value="TreeGrafter"/>
</dbReference>
<accession>A0A2C5ZRQ0</accession>
<dbReference type="Proteomes" id="UP000224854">
    <property type="component" value="Unassembled WGS sequence"/>
</dbReference>
<dbReference type="Pfam" id="PF04857">
    <property type="entry name" value="CAF1"/>
    <property type="match status" value="1"/>
</dbReference>
<evidence type="ECO:0000313" key="3">
    <source>
        <dbReference type="Proteomes" id="UP000224854"/>
    </source>
</evidence>
<name>A0A2C5ZRQ0_9HYPO</name>
<dbReference type="GO" id="GO:1990432">
    <property type="term" value="P:siRNA 3'-end processing"/>
    <property type="evidence" value="ECO:0007669"/>
    <property type="project" value="TreeGrafter"/>
</dbReference>
<proteinExistence type="inferred from homology"/>
<comment type="similarity">
    <text evidence="1">Belongs to the CAF1 family.</text>
</comment>
<dbReference type="PANTHER" id="PTHR15092:SF22">
    <property type="entry name" value="POLY(A)-SPECIFIC RIBONUCLEASE PNLDC1"/>
    <property type="match status" value="1"/>
</dbReference>
<dbReference type="InterPro" id="IPR036397">
    <property type="entry name" value="RNaseH_sf"/>
</dbReference>
<keyword evidence="3" id="KW-1185">Reference proteome</keyword>
<dbReference type="GO" id="GO:0003723">
    <property type="term" value="F:RNA binding"/>
    <property type="evidence" value="ECO:0007669"/>
    <property type="project" value="TreeGrafter"/>
</dbReference>
<dbReference type="OrthoDB" id="4916036at2759"/>
<dbReference type="InterPro" id="IPR006941">
    <property type="entry name" value="RNase_CAF1"/>
</dbReference>
<gene>
    <name evidence="2" type="ORF">CDD82_6990</name>
</gene>
<comment type="caution">
    <text evidence="2">The sequence shown here is derived from an EMBL/GenBank/DDBJ whole genome shotgun (WGS) entry which is preliminary data.</text>
</comment>
<evidence type="ECO:0000313" key="2">
    <source>
        <dbReference type="EMBL" id="PHH82104.1"/>
    </source>
</evidence>
<dbReference type="InterPro" id="IPR012337">
    <property type="entry name" value="RNaseH-like_sf"/>
</dbReference>
<dbReference type="InterPro" id="IPR051181">
    <property type="entry name" value="CAF1_poly(A)_ribonucleases"/>
</dbReference>
<dbReference type="AlphaFoldDB" id="A0A2C5ZRQ0"/>
<protein>
    <recommendedName>
        <fullName evidence="4">3'-5' exonuclease domain-containing protein</fullName>
    </recommendedName>
</protein>
<dbReference type="Gene3D" id="3.30.420.10">
    <property type="entry name" value="Ribonuclease H-like superfamily/Ribonuclease H"/>
    <property type="match status" value="2"/>
</dbReference>
<dbReference type="PANTHER" id="PTHR15092">
    <property type="entry name" value="POLY A -SPECIFIC RIBONUCLEASE/TARGET OF EGR1, MEMBER 1"/>
    <property type="match status" value="1"/>
</dbReference>
<evidence type="ECO:0000256" key="1">
    <source>
        <dbReference type="ARBA" id="ARBA00008372"/>
    </source>
</evidence>
<dbReference type="GO" id="GO:0000175">
    <property type="term" value="F:3'-5'-RNA exonuclease activity"/>
    <property type="evidence" value="ECO:0007669"/>
    <property type="project" value="TreeGrafter"/>
</dbReference>
<dbReference type="GO" id="GO:0005634">
    <property type="term" value="C:nucleus"/>
    <property type="evidence" value="ECO:0007669"/>
    <property type="project" value="TreeGrafter"/>
</dbReference>
<dbReference type="GO" id="GO:1990431">
    <property type="term" value="P:priRNA 3'-end processing"/>
    <property type="evidence" value="ECO:0007669"/>
    <property type="project" value="TreeGrafter"/>
</dbReference>
<organism evidence="2 3">
    <name type="scientific">Ophiocordyceps australis</name>
    <dbReference type="NCBI Taxonomy" id="1399860"/>
    <lineage>
        <taxon>Eukaryota</taxon>
        <taxon>Fungi</taxon>
        <taxon>Dikarya</taxon>
        <taxon>Ascomycota</taxon>
        <taxon>Pezizomycotina</taxon>
        <taxon>Sordariomycetes</taxon>
        <taxon>Hypocreomycetidae</taxon>
        <taxon>Hypocreales</taxon>
        <taxon>Ophiocordycipitaceae</taxon>
        <taxon>Ophiocordyceps</taxon>
    </lineage>
</organism>
<reference evidence="2 3" key="1">
    <citation type="submission" date="2017-06" db="EMBL/GenBank/DDBJ databases">
        <title>Ant-infecting Ophiocordyceps genomes reveal a high diversity of potential behavioral manipulation genes and a possible major role for enterotoxins.</title>
        <authorList>
            <person name="De Bekker C."/>
            <person name="Evans H.C."/>
            <person name="Brachmann A."/>
            <person name="Hughes D.P."/>
        </authorList>
    </citation>
    <scope>NUCLEOTIDE SEQUENCE [LARGE SCALE GENOMIC DNA]</scope>
    <source>
        <strain evidence="2 3">1348a</strain>
    </source>
</reference>
<evidence type="ECO:0008006" key="4">
    <source>
        <dbReference type="Google" id="ProtNLM"/>
    </source>
</evidence>
<dbReference type="SUPFAM" id="SSF53098">
    <property type="entry name" value="Ribonuclease H-like"/>
    <property type="match status" value="1"/>
</dbReference>
<sequence>MDITPDSFWAQLPQMLSALADADYTAIDLEMTGVQVRDSLERGRISMAQAYGRVRAAASTFSAVQLGITTVTFETRLADLVDRNITLSSKTVFFLRQQGISLQDVLEGGVPYLTRHELQHASDHLFQDRQWSQVDLQALGPDEKQVCRELREKLADWLASEPRMGSILELAEPRGGMLRKSTVAWLRQLLQDEFPHCRSWTHFQGWVVKVTLRDAQRDQEVKDNEARDKRLALAKHYGLSWIFEALVGGPSLVGNEQMVRTTATMLVDQTQPWSESLEQQWRHVLAKLHSKRSVLVGHNVIYDLAFVHAMVVGQLPQSLDQFCASIRALMPRVLDTKLLVSQSVDADVVDQTLEDLYMLLRVQAYPMLCTAQPAWGFHQYSTGIGANRGAAHNAGFDSYMTAVVFLKTACKRMRLQRRAKADSNQARQLLDSQSWHSLVDGKLCAADKFLKGHEIRLPVFDSPFWAPVRNRLRLSTAGIIDLDT</sequence>